<evidence type="ECO:0000313" key="3">
    <source>
        <dbReference type="Proteomes" id="UP000663850"/>
    </source>
</evidence>
<evidence type="ECO:0000313" key="2">
    <source>
        <dbReference type="EMBL" id="CAE6419875.1"/>
    </source>
</evidence>
<proteinExistence type="predicted"/>
<feature type="binding site" evidence="1">
    <location>
        <position position="72"/>
    </location>
    <ligand>
        <name>ATP</name>
        <dbReference type="ChEBI" id="CHEBI:30616"/>
    </ligand>
</feature>
<accession>A0A8H3AG17</accession>
<name>A0A8H3AG17_9AGAM</name>
<dbReference type="PROSITE" id="PS00107">
    <property type="entry name" value="PROTEIN_KINASE_ATP"/>
    <property type="match status" value="1"/>
</dbReference>
<keyword evidence="1" id="KW-0547">Nucleotide-binding</keyword>
<evidence type="ECO:0000256" key="1">
    <source>
        <dbReference type="PROSITE-ProRule" id="PRU10141"/>
    </source>
</evidence>
<reference evidence="2" key="1">
    <citation type="submission" date="2021-01" db="EMBL/GenBank/DDBJ databases">
        <authorList>
            <person name="Kaushik A."/>
        </authorList>
    </citation>
    <scope>NUCLEOTIDE SEQUENCE</scope>
    <source>
        <strain evidence="2">Type strain: AG8-Rh-89/</strain>
    </source>
</reference>
<dbReference type="GO" id="GO:0005524">
    <property type="term" value="F:ATP binding"/>
    <property type="evidence" value="ECO:0007669"/>
    <property type="project" value="UniProtKB-UniRule"/>
</dbReference>
<comment type="caution">
    <text evidence="2">The sequence shown here is derived from an EMBL/GenBank/DDBJ whole genome shotgun (WGS) entry which is preliminary data.</text>
</comment>
<evidence type="ECO:0008006" key="4">
    <source>
        <dbReference type="Google" id="ProtNLM"/>
    </source>
</evidence>
<gene>
    <name evidence="2" type="ORF">RDB_LOCUS8697</name>
</gene>
<protein>
    <recommendedName>
        <fullName evidence="4">Protein kinase domain-containing protein</fullName>
    </recommendedName>
</protein>
<dbReference type="Proteomes" id="UP000663850">
    <property type="component" value="Unassembled WGS sequence"/>
</dbReference>
<sequence length="99" mass="11199">MDDVCLEARGLFLLELNRTVVQTNLSTCATNYAWSRNRDFTVDVEIGSGSFGTATLVEVQSDRGVWPAIVLKSIPKDRINKRRLMPLVHAEIENHKKLE</sequence>
<keyword evidence="1" id="KW-0067">ATP-binding</keyword>
<dbReference type="EMBL" id="CAJMWZ010000466">
    <property type="protein sequence ID" value="CAE6419875.1"/>
    <property type="molecule type" value="Genomic_DNA"/>
</dbReference>
<dbReference type="AlphaFoldDB" id="A0A8H3AG17"/>
<organism evidence="2 3">
    <name type="scientific">Rhizoctonia solani</name>
    <dbReference type="NCBI Taxonomy" id="456999"/>
    <lineage>
        <taxon>Eukaryota</taxon>
        <taxon>Fungi</taxon>
        <taxon>Dikarya</taxon>
        <taxon>Basidiomycota</taxon>
        <taxon>Agaricomycotina</taxon>
        <taxon>Agaricomycetes</taxon>
        <taxon>Cantharellales</taxon>
        <taxon>Ceratobasidiaceae</taxon>
        <taxon>Rhizoctonia</taxon>
    </lineage>
</organism>
<dbReference type="InterPro" id="IPR017441">
    <property type="entry name" value="Protein_kinase_ATP_BS"/>
</dbReference>